<name>A0ABM3IUN2_ZIZJJ</name>
<reference evidence="8" key="1">
    <citation type="submission" date="2025-08" db="UniProtKB">
        <authorList>
            <consortium name="RefSeq"/>
        </authorList>
    </citation>
    <scope>IDENTIFICATION</scope>
    <source>
        <tissue evidence="8">Seedling</tissue>
    </source>
</reference>
<dbReference type="InterPro" id="IPR017972">
    <property type="entry name" value="Cyt_P450_CS"/>
</dbReference>
<evidence type="ECO:0000256" key="2">
    <source>
        <dbReference type="ARBA" id="ARBA00022723"/>
    </source>
</evidence>
<keyword evidence="3 6" id="KW-0560">Oxidoreductase</keyword>
<dbReference type="RefSeq" id="XP_048335698.1">
    <property type="nucleotide sequence ID" value="XM_048479741.2"/>
</dbReference>
<evidence type="ECO:0000313" key="8">
    <source>
        <dbReference type="RefSeq" id="XP_048335698.1"/>
    </source>
</evidence>
<dbReference type="PANTHER" id="PTHR47947:SF24">
    <property type="entry name" value="ISOFLAVONE 2'-HYDROXYLASE-LIKE"/>
    <property type="match status" value="1"/>
</dbReference>
<dbReference type="Proteomes" id="UP001652623">
    <property type="component" value="Chromosome 7"/>
</dbReference>
<keyword evidence="2 6" id="KW-0479">Metal-binding</keyword>
<proteinExistence type="inferred from homology"/>
<dbReference type="PANTHER" id="PTHR47947">
    <property type="entry name" value="CYTOCHROME P450 82C3-RELATED"/>
    <property type="match status" value="1"/>
</dbReference>
<dbReference type="InterPro" id="IPR002401">
    <property type="entry name" value="Cyt_P450_E_grp-I"/>
</dbReference>
<dbReference type="GeneID" id="125423902"/>
<accession>A0ABM3IUN2</accession>
<keyword evidence="1 6" id="KW-0349">Heme</keyword>
<evidence type="ECO:0000256" key="4">
    <source>
        <dbReference type="ARBA" id="ARBA00023004"/>
    </source>
</evidence>
<organism evidence="7 8">
    <name type="scientific">Ziziphus jujuba</name>
    <name type="common">Chinese jujube</name>
    <name type="synonym">Ziziphus sativa</name>
    <dbReference type="NCBI Taxonomy" id="326968"/>
    <lineage>
        <taxon>Eukaryota</taxon>
        <taxon>Viridiplantae</taxon>
        <taxon>Streptophyta</taxon>
        <taxon>Embryophyta</taxon>
        <taxon>Tracheophyta</taxon>
        <taxon>Spermatophyta</taxon>
        <taxon>Magnoliopsida</taxon>
        <taxon>eudicotyledons</taxon>
        <taxon>Gunneridae</taxon>
        <taxon>Pentapetalae</taxon>
        <taxon>rosids</taxon>
        <taxon>fabids</taxon>
        <taxon>Rosales</taxon>
        <taxon>Rhamnaceae</taxon>
        <taxon>Paliureae</taxon>
        <taxon>Ziziphus</taxon>
    </lineage>
</organism>
<evidence type="ECO:0000256" key="3">
    <source>
        <dbReference type="ARBA" id="ARBA00023002"/>
    </source>
</evidence>
<dbReference type="SUPFAM" id="SSF48264">
    <property type="entry name" value="Cytochrome P450"/>
    <property type="match status" value="1"/>
</dbReference>
<gene>
    <name evidence="8" type="primary">LOC125423902</name>
</gene>
<keyword evidence="7" id="KW-1185">Reference proteome</keyword>
<dbReference type="InterPro" id="IPR050651">
    <property type="entry name" value="Plant_Cytochrome_P450_Monoox"/>
</dbReference>
<dbReference type="CDD" id="cd20653">
    <property type="entry name" value="CYP81"/>
    <property type="match status" value="1"/>
</dbReference>
<dbReference type="Pfam" id="PF00067">
    <property type="entry name" value="p450"/>
    <property type="match status" value="1"/>
</dbReference>
<keyword evidence="4 6" id="KW-0408">Iron</keyword>
<dbReference type="PROSITE" id="PS00086">
    <property type="entry name" value="CYTOCHROME_P450"/>
    <property type="match status" value="1"/>
</dbReference>
<dbReference type="PRINTS" id="PR00463">
    <property type="entry name" value="EP450I"/>
</dbReference>
<keyword evidence="5 6" id="KW-0503">Monooxygenase</keyword>
<protein>
    <submittedName>
        <fullName evidence="8">Cytochrome P450 81Q32-like</fullName>
    </submittedName>
</protein>
<sequence length="512" mass="58568">MEDALFYTCLSLITIVFAFKLFYLQYRSSYKNLPPGPFSLPIIGHLHLLKPPVHRTLRRLSQNYGPIFTLWFGSRRVVVVSSPLAVEECFTKNDVVLANRPRLLMGKHVYYNYTTVVVCPYGDHRRNLRRIGSLEIFSSSRLNMFLGIRKDEIKLLLCKLSHNSRQKFSKVEMKSSLAKLTFNITMRMVAGERYYGDDATTDKEEAQNFREVIEEVMVCGGTTNPRDFLAILKWIGINGFERRIQKLAKKTDRLLQGLIEQHRRSQGSRNTMIDHLLSLQQSQPEYYTDQIIKGFILIMILAGTDTSAVTLEWAMSNLLNHPHVLEKAKAELDAQIGQQRLVDESDLSKLPYLQNIISETLRLYPAAPLLGPHFSSEDCTVGGYHRPCDTILLVNAWAIHRDPELWDDPESFKPERFENGEVEIYKLMPFGIGRRACPGIGLAQRVVGLTLASLIQCFEWERVSEKLVDMTEGNGLTMPKALPLEAMCKAREMVDNILSDSTYEILNMRKTI</sequence>
<evidence type="ECO:0000256" key="6">
    <source>
        <dbReference type="RuleBase" id="RU000461"/>
    </source>
</evidence>
<evidence type="ECO:0000256" key="5">
    <source>
        <dbReference type="ARBA" id="ARBA00023033"/>
    </source>
</evidence>
<evidence type="ECO:0000313" key="7">
    <source>
        <dbReference type="Proteomes" id="UP001652623"/>
    </source>
</evidence>
<dbReference type="InterPro" id="IPR036396">
    <property type="entry name" value="Cyt_P450_sf"/>
</dbReference>
<dbReference type="PRINTS" id="PR00385">
    <property type="entry name" value="P450"/>
</dbReference>
<dbReference type="Gene3D" id="1.10.630.10">
    <property type="entry name" value="Cytochrome P450"/>
    <property type="match status" value="1"/>
</dbReference>
<dbReference type="InterPro" id="IPR001128">
    <property type="entry name" value="Cyt_P450"/>
</dbReference>
<comment type="similarity">
    <text evidence="6">Belongs to the cytochrome P450 family.</text>
</comment>
<evidence type="ECO:0000256" key="1">
    <source>
        <dbReference type="ARBA" id="ARBA00022617"/>
    </source>
</evidence>